<dbReference type="PANTHER" id="PTHR43798:SF31">
    <property type="entry name" value="AB HYDROLASE SUPERFAMILY PROTEIN YCLE"/>
    <property type="match status" value="1"/>
</dbReference>
<evidence type="ECO:0000259" key="4">
    <source>
        <dbReference type="Pfam" id="PF12697"/>
    </source>
</evidence>
<feature type="active site" description="Charge relay system" evidence="2">
    <location>
        <position position="204"/>
    </location>
</feature>
<comment type="caution">
    <text evidence="5">The sequence shown here is derived from an EMBL/GenBank/DDBJ whole genome shotgun (WGS) entry which is preliminary data.</text>
</comment>
<dbReference type="InterPro" id="IPR000073">
    <property type="entry name" value="AB_hydrolase_1"/>
</dbReference>
<dbReference type="InterPro" id="IPR029058">
    <property type="entry name" value="AB_hydrolase_fold"/>
</dbReference>
<name>A0A140L2R2_9FIRM</name>
<dbReference type="GO" id="GO:0016020">
    <property type="term" value="C:membrane"/>
    <property type="evidence" value="ECO:0007669"/>
    <property type="project" value="TreeGrafter"/>
</dbReference>
<dbReference type="InterPro" id="IPR012354">
    <property type="entry name" value="Esterase_lipase"/>
</dbReference>
<dbReference type="SUPFAM" id="SSF53474">
    <property type="entry name" value="alpha/beta-Hydrolases"/>
    <property type="match status" value="1"/>
</dbReference>
<reference evidence="5 6" key="1">
    <citation type="submission" date="2015-12" db="EMBL/GenBank/DDBJ databases">
        <title>Draft genome sequence of the thermoanaerobe Thermotalea metallivorans, an isolate from the runoff channel of the Great Artesian Basin, Australia.</title>
        <authorList>
            <person name="Patel B.K."/>
        </authorList>
    </citation>
    <scope>NUCLEOTIDE SEQUENCE [LARGE SCALE GENOMIC DNA]</scope>
    <source>
        <strain evidence="5 6">B2-1</strain>
    </source>
</reference>
<dbReference type="GO" id="GO:0047372">
    <property type="term" value="F:monoacylglycerol lipase activity"/>
    <property type="evidence" value="ECO:0007669"/>
    <property type="project" value="UniProtKB-EC"/>
</dbReference>
<feature type="binding site" evidence="3">
    <location>
        <position position="13"/>
    </location>
    <ligand>
        <name>substrate</name>
    </ligand>
</feature>
<dbReference type="EMBL" id="LOEE01000046">
    <property type="protein sequence ID" value="KXG74837.1"/>
    <property type="molecule type" value="Genomic_DNA"/>
</dbReference>
<evidence type="ECO:0000256" key="3">
    <source>
        <dbReference type="PIRSR" id="PIRSR017388-2"/>
    </source>
</evidence>
<dbReference type="AlphaFoldDB" id="A0A140L2R2"/>
<dbReference type="RefSeq" id="WP_068556865.1">
    <property type="nucleotide sequence ID" value="NZ_LOEE01000046.1"/>
</dbReference>
<evidence type="ECO:0000313" key="5">
    <source>
        <dbReference type="EMBL" id="KXG74837.1"/>
    </source>
</evidence>
<evidence type="ECO:0000313" key="6">
    <source>
        <dbReference type="Proteomes" id="UP000070456"/>
    </source>
</evidence>
<evidence type="ECO:0000256" key="2">
    <source>
        <dbReference type="PIRSR" id="PIRSR017388-1"/>
    </source>
</evidence>
<evidence type="ECO:0000256" key="1">
    <source>
        <dbReference type="ARBA" id="ARBA00022801"/>
    </source>
</evidence>
<dbReference type="OrthoDB" id="9786110at2"/>
<dbReference type="PANTHER" id="PTHR43798">
    <property type="entry name" value="MONOACYLGLYCEROL LIPASE"/>
    <property type="match status" value="1"/>
</dbReference>
<protein>
    <submittedName>
        <fullName evidence="5">Thermostable monoacylglycerol lipase</fullName>
        <ecNumber evidence="5">3.1.1.23</ecNumber>
    </submittedName>
</protein>
<keyword evidence="6" id="KW-1185">Reference proteome</keyword>
<dbReference type="Proteomes" id="UP000070456">
    <property type="component" value="Unassembled WGS sequence"/>
</dbReference>
<dbReference type="InterPro" id="IPR050266">
    <property type="entry name" value="AB_hydrolase_sf"/>
</dbReference>
<feature type="domain" description="AB hydrolase-1" evidence="4">
    <location>
        <begin position="8"/>
        <end position="207"/>
    </location>
</feature>
<feature type="binding site" evidence="3">
    <location>
        <position position="82"/>
    </location>
    <ligand>
        <name>substrate</name>
    </ligand>
</feature>
<feature type="active site" description="Charge relay system" evidence="2">
    <location>
        <position position="174"/>
    </location>
</feature>
<dbReference type="EC" id="3.1.1.23" evidence="5"/>
<gene>
    <name evidence="5" type="ORF">AN619_21780</name>
</gene>
<dbReference type="STRING" id="520762.AN619_21780"/>
<proteinExistence type="predicted"/>
<feature type="active site" description="Nucleophile" evidence="2">
    <location>
        <position position="81"/>
    </location>
</feature>
<sequence>MGKNNGCLIIHGFGGSVHEVSPLAAYLQERGYQVICPTLKGHTGRKKDLREVTYDDWLTSAEEGLLQLISSCDRVFVIGFSMGGLIAMNLGIKYKIHGLVTINSPIYYWNLKRICLNIINGFKKRDYRNIRRYLKASRNIPLAALFQFKSLLLKTKPIIKNIKCPLLVIQTIDDDTVRSDSANYIYKKADTEKKKLKFYEQGGHLALRSIAAQSIMEDVRTFFGEIEEIAQD</sequence>
<keyword evidence="1 5" id="KW-0378">Hydrolase</keyword>
<dbReference type="Gene3D" id="3.40.50.1820">
    <property type="entry name" value="alpha/beta hydrolase"/>
    <property type="match status" value="1"/>
</dbReference>
<dbReference type="Pfam" id="PF12697">
    <property type="entry name" value="Abhydrolase_6"/>
    <property type="match status" value="1"/>
</dbReference>
<accession>A0A140L2R2</accession>
<organism evidence="5 6">
    <name type="scientific">Thermotalea metallivorans</name>
    <dbReference type="NCBI Taxonomy" id="520762"/>
    <lineage>
        <taxon>Bacteria</taxon>
        <taxon>Bacillati</taxon>
        <taxon>Bacillota</taxon>
        <taxon>Clostridia</taxon>
        <taxon>Peptostreptococcales</taxon>
        <taxon>Thermotaleaceae</taxon>
        <taxon>Thermotalea</taxon>
    </lineage>
</organism>
<dbReference type="PIRSF" id="PIRSF017388">
    <property type="entry name" value="Esterase_lipase"/>
    <property type="match status" value="1"/>
</dbReference>